<keyword evidence="1" id="KW-1133">Transmembrane helix</keyword>
<feature type="transmembrane region" description="Helical" evidence="1">
    <location>
        <begin position="46"/>
        <end position="66"/>
    </location>
</feature>
<organism evidence="2 3">
    <name type="scientific">Nguyenibacter vanlangensis</name>
    <dbReference type="NCBI Taxonomy" id="1216886"/>
    <lineage>
        <taxon>Bacteria</taxon>
        <taxon>Pseudomonadati</taxon>
        <taxon>Pseudomonadota</taxon>
        <taxon>Alphaproteobacteria</taxon>
        <taxon>Acetobacterales</taxon>
        <taxon>Acetobacteraceae</taxon>
        <taxon>Nguyenibacter</taxon>
    </lineage>
</organism>
<feature type="transmembrane region" description="Helical" evidence="1">
    <location>
        <begin position="73"/>
        <end position="91"/>
    </location>
</feature>
<keyword evidence="1" id="KW-0812">Transmembrane</keyword>
<gene>
    <name evidence="2" type="ORF">AAC691_05740</name>
</gene>
<keyword evidence="3" id="KW-1185">Reference proteome</keyword>
<protein>
    <submittedName>
        <fullName evidence="2">Polysaccharide polymerase</fullName>
    </submittedName>
</protein>
<feature type="transmembrane region" description="Helical" evidence="1">
    <location>
        <begin position="125"/>
        <end position="146"/>
    </location>
</feature>
<feature type="transmembrane region" description="Helical" evidence="1">
    <location>
        <begin position="21"/>
        <end position="40"/>
    </location>
</feature>
<sequence>MSMSLAVAERAASPADLRKGGKYLVIAGASFNLALCFISTRHWVHVGNPLIALVEIMIMGTGFYMIRNRIDRPAFWIIAVTVGFLLGAKLVNPAISFKIVHDVGIMYIFYGLGRMATERTARSTIWIIMVLVLLVGFMELVLTGLYSQMFNIWDYYVQKGVIASDTVNYSNTNLFLSGNRGAAASRTFFQSIFGSHRVSSIFLEPDSLGNFSAIVFAWCLSVSRNQPGRRYVALYGLSVLCFILADSRFASGCCAAMLLLRLSPFCKMPMVSFILPILVATALTLVGSMHELPGVLPAIINDDFSGRLVFSGRLLDYWNVGQWFALAPSQVYTADTGYAYVLNNLGAILTLFYLGLFSFRRPLTHEGAIMKSMISVYFATSLCIGASVFTIKTAALLWFLYGVTETIRPAKTWRPAPKMAWAGRAGPLPGAAI</sequence>
<accession>A0ABZ3D8H6</accession>
<proteinExistence type="predicted"/>
<name>A0ABZ3D8H6_9PROT</name>
<dbReference type="EMBL" id="CP152276">
    <property type="protein sequence ID" value="XAE43933.1"/>
    <property type="molecule type" value="Genomic_DNA"/>
</dbReference>
<feature type="transmembrane region" description="Helical" evidence="1">
    <location>
        <begin position="337"/>
        <end position="356"/>
    </location>
</feature>
<feature type="transmembrane region" description="Helical" evidence="1">
    <location>
        <begin position="271"/>
        <end position="289"/>
    </location>
</feature>
<feature type="transmembrane region" description="Helical" evidence="1">
    <location>
        <begin position="376"/>
        <end position="401"/>
    </location>
</feature>
<evidence type="ECO:0000256" key="1">
    <source>
        <dbReference type="SAM" id="Phobius"/>
    </source>
</evidence>
<evidence type="ECO:0000313" key="3">
    <source>
        <dbReference type="Proteomes" id="UP001449795"/>
    </source>
</evidence>
<dbReference type="Proteomes" id="UP001449795">
    <property type="component" value="Chromosome"/>
</dbReference>
<reference evidence="2 3" key="1">
    <citation type="submission" date="2024-04" db="EMBL/GenBank/DDBJ databases">
        <title>Complete genome sequence of Nguyenibacter vanlangesis HBCM-1154, a strain capable of nitrogen fixation, IAA production, and phosphorus solubilization isolated from sugarcane soil.</title>
        <authorList>
            <person name="MY HANH P."/>
        </authorList>
    </citation>
    <scope>NUCLEOTIDE SEQUENCE [LARGE SCALE GENOMIC DNA]</scope>
    <source>
        <strain evidence="2 3">HBCM 1154</strain>
    </source>
</reference>
<evidence type="ECO:0000313" key="2">
    <source>
        <dbReference type="EMBL" id="XAE43933.1"/>
    </source>
</evidence>
<dbReference type="RefSeq" id="WP_342629274.1">
    <property type="nucleotide sequence ID" value="NZ_CP152276.1"/>
</dbReference>
<keyword evidence="1" id="KW-0472">Membrane</keyword>
<feature type="transmembrane region" description="Helical" evidence="1">
    <location>
        <begin position="232"/>
        <end position="259"/>
    </location>
</feature>